<sequence length="470" mass="50097">MKGIDRCRTAVVVLGLVLFPVTSALASAERLEAELQAMFGDTGTLEIGEVSSPLLSLGSRVVAEELVYDSGQGERVRIDSYTVRGDYDAPDAVEIDGLSIENSLSGQILMSAERLRFEEPSRAVFPLTGGLPPEAVHVKGLTIDSIVIDLTSVIAEEMLHDTPLAGGSGRLEIARVEGHELTANRIGWLEVSDMTAVGKGLGELGSGTFRLASLRLDDVRDLGDEEEARIGQLLLSDMAIDTDQLVGAVDRLRLDGDMDDGEGGLWLDGLRLDLNRMIALAPADQRTQMRMLSNVLTDGGGKLDVDAVFEGRWEADGASGILLSQSAIDIADALRLSLDTDIPVAVPEGVEPSAYLAGLDDVEDVMLMGGDVVLHLENRGLFGRLASVGAAMAGVSEQQYIEQARAQARGFGMMLGKDVQDILLALVGMLEGKVSKLTVSAILPAESNLDTYRKDPLGVTERVTISVESR</sequence>
<dbReference type="Proteomes" id="UP001595579">
    <property type="component" value="Unassembled WGS sequence"/>
</dbReference>
<reference evidence="2" key="1">
    <citation type="journal article" date="2019" name="Int. J. Syst. Evol. Microbiol.">
        <title>The Global Catalogue of Microorganisms (GCM) 10K type strain sequencing project: providing services to taxonomists for standard genome sequencing and annotation.</title>
        <authorList>
            <consortium name="The Broad Institute Genomics Platform"/>
            <consortium name="The Broad Institute Genome Sequencing Center for Infectious Disease"/>
            <person name="Wu L."/>
            <person name="Ma J."/>
        </authorList>
    </citation>
    <scope>NUCLEOTIDE SEQUENCE [LARGE SCALE GENOMIC DNA]</scope>
    <source>
        <strain evidence="2">CECT 7698</strain>
    </source>
</reference>
<evidence type="ECO:0008006" key="3">
    <source>
        <dbReference type="Google" id="ProtNLM"/>
    </source>
</evidence>
<gene>
    <name evidence="1" type="ORF">ACFOEV_14760</name>
</gene>
<protein>
    <recommendedName>
        <fullName evidence="3">DUF2125 domain-containing protein</fullName>
    </recommendedName>
</protein>
<accession>A0ABV7LSG4</accession>
<organism evidence="1 2">
    <name type="scientific">Litchfieldella rifensis</name>
    <dbReference type="NCBI Taxonomy" id="762643"/>
    <lineage>
        <taxon>Bacteria</taxon>
        <taxon>Pseudomonadati</taxon>
        <taxon>Pseudomonadota</taxon>
        <taxon>Gammaproteobacteria</taxon>
        <taxon>Oceanospirillales</taxon>
        <taxon>Halomonadaceae</taxon>
        <taxon>Litchfieldella</taxon>
    </lineage>
</organism>
<comment type="caution">
    <text evidence="1">The sequence shown here is derived from an EMBL/GenBank/DDBJ whole genome shotgun (WGS) entry which is preliminary data.</text>
</comment>
<evidence type="ECO:0000313" key="1">
    <source>
        <dbReference type="EMBL" id="MFC3284858.1"/>
    </source>
</evidence>
<dbReference type="EMBL" id="JBHRUG010000029">
    <property type="protein sequence ID" value="MFC3284858.1"/>
    <property type="molecule type" value="Genomic_DNA"/>
</dbReference>
<keyword evidence="2" id="KW-1185">Reference proteome</keyword>
<name>A0ABV7LSG4_9GAMM</name>
<dbReference type="RefSeq" id="WP_386775251.1">
    <property type="nucleotide sequence ID" value="NZ_JBHRUG010000029.1"/>
</dbReference>
<proteinExistence type="predicted"/>
<evidence type="ECO:0000313" key="2">
    <source>
        <dbReference type="Proteomes" id="UP001595579"/>
    </source>
</evidence>